<gene>
    <name evidence="4" type="ORF">C1SCF055_LOCUS22018</name>
</gene>
<dbReference type="SUPFAM" id="SSF49899">
    <property type="entry name" value="Concanavalin A-like lectins/glucanases"/>
    <property type="match status" value="1"/>
</dbReference>
<dbReference type="EMBL" id="CAMXCT030002079">
    <property type="protein sequence ID" value="CAL4782764.1"/>
    <property type="molecule type" value="Genomic_DNA"/>
</dbReference>
<organism evidence="4">
    <name type="scientific">Cladocopium goreaui</name>
    <dbReference type="NCBI Taxonomy" id="2562237"/>
    <lineage>
        <taxon>Eukaryota</taxon>
        <taxon>Sar</taxon>
        <taxon>Alveolata</taxon>
        <taxon>Dinophyceae</taxon>
        <taxon>Suessiales</taxon>
        <taxon>Symbiodiniaceae</taxon>
        <taxon>Cladocopium</taxon>
    </lineage>
</organism>
<comment type="caution">
    <text evidence="4">The sequence shown here is derived from an EMBL/GenBank/DDBJ whole genome shotgun (WGS) entry which is preliminary data.</text>
</comment>
<dbReference type="PANTHER" id="PTHR31062">
    <property type="entry name" value="XYLOGLUCAN ENDOTRANSGLUCOSYLASE/HYDROLASE PROTEIN 8-RELATED"/>
    <property type="match status" value="1"/>
</dbReference>
<dbReference type="Proteomes" id="UP001152797">
    <property type="component" value="Unassembled WGS sequence"/>
</dbReference>
<dbReference type="InterPro" id="IPR013320">
    <property type="entry name" value="ConA-like_dom_sf"/>
</dbReference>
<protein>
    <submittedName>
        <fullName evidence="6">Xylanase/beta-glucanase</fullName>
    </submittedName>
</protein>
<evidence type="ECO:0000313" key="4">
    <source>
        <dbReference type="EMBL" id="CAI3995452.1"/>
    </source>
</evidence>
<evidence type="ECO:0000313" key="5">
    <source>
        <dbReference type="EMBL" id="CAL1148827.1"/>
    </source>
</evidence>
<keyword evidence="2 6" id="KW-0326">Glycosidase</keyword>
<dbReference type="GO" id="GO:0004553">
    <property type="term" value="F:hydrolase activity, hydrolyzing O-glycosyl compounds"/>
    <property type="evidence" value="ECO:0007669"/>
    <property type="project" value="InterPro"/>
</dbReference>
<dbReference type="EMBL" id="CAMXCT010002079">
    <property type="protein sequence ID" value="CAI3995452.1"/>
    <property type="molecule type" value="Genomic_DNA"/>
</dbReference>
<dbReference type="AlphaFoldDB" id="A0A9P1G2Y7"/>
<evidence type="ECO:0000256" key="1">
    <source>
        <dbReference type="ARBA" id="ARBA00022801"/>
    </source>
</evidence>
<keyword evidence="1 6" id="KW-0378">Hydrolase</keyword>
<dbReference type="InterPro" id="IPR044791">
    <property type="entry name" value="Beta-glucanase/XTH"/>
</dbReference>
<feature type="domain" description="GH16" evidence="3">
    <location>
        <begin position="71"/>
        <end position="320"/>
    </location>
</feature>
<dbReference type="OrthoDB" id="4781at2759"/>
<dbReference type="InterPro" id="IPR000757">
    <property type="entry name" value="Beta-glucanase-like"/>
</dbReference>
<dbReference type="EMBL" id="CAMXCT020002079">
    <property type="protein sequence ID" value="CAL1148827.1"/>
    <property type="molecule type" value="Genomic_DNA"/>
</dbReference>
<keyword evidence="6" id="KW-0624">Polysaccharide degradation</keyword>
<reference evidence="5" key="2">
    <citation type="submission" date="2024-04" db="EMBL/GenBank/DDBJ databases">
        <authorList>
            <person name="Chen Y."/>
            <person name="Shah S."/>
            <person name="Dougan E. K."/>
            <person name="Thang M."/>
            <person name="Chan C."/>
        </authorList>
    </citation>
    <scope>NUCLEOTIDE SEQUENCE [LARGE SCALE GENOMIC DNA]</scope>
</reference>
<proteinExistence type="predicted"/>
<dbReference type="Pfam" id="PF00722">
    <property type="entry name" value="Glyco_hydro_16"/>
    <property type="match status" value="1"/>
</dbReference>
<evidence type="ECO:0000313" key="6">
    <source>
        <dbReference type="EMBL" id="CAL4782764.1"/>
    </source>
</evidence>
<dbReference type="PROSITE" id="PS01034">
    <property type="entry name" value="GH16_1"/>
    <property type="match status" value="1"/>
</dbReference>
<name>A0A9P1G2Y7_9DINO</name>
<keyword evidence="6" id="KW-0119">Carbohydrate metabolism</keyword>
<evidence type="ECO:0000256" key="2">
    <source>
        <dbReference type="ARBA" id="ARBA00023295"/>
    </source>
</evidence>
<reference evidence="4" key="1">
    <citation type="submission" date="2022-10" db="EMBL/GenBank/DDBJ databases">
        <authorList>
            <person name="Chen Y."/>
            <person name="Dougan E. K."/>
            <person name="Chan C."/>
            <person name="Rhodes N."/>
            <person name="Thang M."/>
        </authorList>
    </citation>
    <scope>NUCLEOTIDE SEQUENCE</scope>
</reference>
<dbReference type="GO" id="GO:0045493">
    <property type="term" value="P:xylan catabolic process"/>
    <property type="evidence" value="ECO:0007669"/>
    <property type="project" value="UniProtKB-KW"/>
</dbReference>
<keyword evidence="6" id="KW-0858">Xylan degradation</keyword>
<evidence type="ECO:0000259" key="3">
    <source>
        <dbReference type="PROSITE" id="PS51762"/>
    </source>
</evidence>
<accession>A0A9P1G2Y7</accession>
<keyword evidence="7" id="KW-1185">Reference proteome</keyword>
<dbReference type="Gene3D" id="2.60.120.200">
    <property type="match status" value="1"/>
</dbReference>
<evidence type="ECO:0000313" key="7">
    <source>
        <dbReference type="Proteomes" id="UP001152797"/>
    </source>
</evidence>
<sequence length="323" mass="35100">MGKETTWSISQVRCPEEGCPPVETVITDLGVKAPRPGAGVYKVFKAFADVTKEDVEAALLGTASVGHRPMTIWIGIFSAVLGLQGAIACDCTWTNNGQYCSNDGSYCWRVCCPNSCDGGGWTVAYSANHCQRHGNVRQISCTGASSSLCGTRLSSSHFVSRGYHSIRLKAAGGPGVVSTFYLSNNGGLYDKTKTHPWVELDFEIMGNTAGGHSRIWTNMFTDIAVEHNDWITVPFDVTAAVHEYGFELSDNFIAFKVDGIAYRTVDIRNHQDVKSAIWSSSLQQFISVWGKSSSDPGEGIMEFRNAMGVLNGNHFPAVAEYIL</sequence>
<dbReference type="InterPro" id="IPR008263">
    <property type="entry name" value="GH16_AS"/>
</dbReference>
<dbReference type="PROSITE" id="PS51762">
    <property type="entry name" value="GH16_2"/>
    <property type="match status" value="1"/>
</dbReference>